<evidence type="ECO:0000313" key="8">
    <source>
        <dbReference type="Proteomes" id="UP000295701"/>
    </source>
</evidence>
<dbReference type="RefSeq" id="WP_133397737.1">
    <property type="nucleotide sequence ID" value="NZ_SNAA01000018.1"/>
</dbReference>
<evidence type="ECO:0000313" key="7">
    <source>
        <dbReference type="EMBL" id="TDL76223.1"/>
    </source>
</evidence>
<organism evidence="7 8">
    <name type="scientific">Palleronia sediminis</name>
    <dbReference type="NCBI Taxonomy" id="2547833"/>
    <lineage>
        <taxon>Bacteria</taxon>
        <taxon>Pseudomonadati</taxon>
        <taxon>Pseudomonadota</taxon>
        <taxon>Alphaproteobacteria</taxon>
        <taxon>Rhodobacterales</taxon>
        <taxon>Roseobacteraceae</taxon>
        <taxon>Palleronia</taxon>
    </lineage>
</organism>
<dbReference type="Proteomes" id="UP000295701">
    <property type="component" value="Unassembled WGS sequence"/>
</dbReference>
<keyword evidence="4 7" id="KW-0067">ATP-binding</keyword>
<evidence type="ECO:0000259" key="6">
    <source>
        <dbReference type="PROSITE" id="PS50893"/>
    </source>
</evidence>
<dbReference type="PROSITE" id="PS00211">
    <property type="entry name" value="ABC_TRANSPORTER_1"/>
    <property type="match status" value="1"/>
</dbReference>
<dbReference type="CDD" id="cd03220">
    <property type="entry name" value="ABC_KpsT_Wzt"/>
    <property type="match status" value="1"/>
</dbReference>
<evidence type="ECO:0000256" key="4">
    <source>
        <dbReference type="ARBA" id="ARBA00022840"/>
    </source>
</evidence>
<evidence type="ECO:0000256" key="1">
    <source>
        <dbReference type="ARBA" id="ARBA00005417"/>
    </source>
</evidence>
<dbReference type="Gene3D" id="3.40.50.300">
    <property type="entry name" value="P-loop containing nucleotide triphosphate hydrolases"/>
    <property type="match status" value="1"/>
</dbReference>
<protein>
    <submittedName>
        <fullName evidence="7">ABC transporter ATP-binding protein</fullName>
    </submittedName>
</protein>
<dbReference type="GO" id="GO:0005524">
    <property type="term" value="F:ATP binding"/>
    <property type="evidence" value="ECO:0007669"/>
    <property type="project" value="UniProtKB-KW"/>
</dbReference>
<keyword evidence="3" id="KW-0547">Nucleotide-binding</keyword>
<feature type="region of interest" description="Disordered" evidence="5">
    <location>
        <begin position="216"/>
        <end position="258"/>
    </location>
</feature>
<dbReference type="OrthoDB" id="9778870at2"/>
<dbReference type="PANTHER" id="PTHR46743">
    <property type="entry name" value="TEICHOIC ACIDS EXPORT ATP-BINDING PROTEIN TAGH"/>
    <property type="match status" value="1"/>
</dbReference>
<dbReference type="PANTHER" id="PTHR46743:SF2">
    <property type="entry name" value="TEICHOIC ACIDS EXPORT ATP-BINDING PROTEIN TAGH"/>
    <property type="match status" value="1"/>
</dbReference>
<dbReference type="EMBL" id="SNAA01000018">
    <property type="protein sequence ID" value="TDL76223.1"/>
    <property type="molecule type" value="Genomic_DNA"/>
</dbReference>
<dbReference type="InterPro" id="IPR003593">
    <property type="entry name" value="AAA+_ATPase"/>
</dbReference>
<evidence type="ECO:0000256" key="3">
    <source>
        <dbReference type="ARBA" id="ARBA00022741"/>
    </source>
</evidence>
<dbReference type="InterPro" id="IPR015860">
    <property type="entry name" value="ABC_transpr_TagH-like"/>
</dbReference>
<gene>
    <name evidence="7" type="ORF">E2L08_14075</name>
</gene>
<dbReference type="PROSITE" id="PS50893">
    <property type="entry name" value="ABC_TRANSPORTER_2"/>
    <property type="match status" value="1"/>
</dbReference>
<dbReference type="InterPro" id="IPR003439">
    <property type="entry name" value="ABC_transporter-like_ATP-bd"/>
</dbReference>
<dbReference type="GO" id="GO:0016020">
    <property type="term" value="C:membrane"/>
    <property type="evidence" value="ECO:0007669"/>
    <property type="project" value="InterPro"/>
</dbReference>
<evidence type="ECO:0000256" key="2">
    <source>
        <dbReference type="ARBA" id="ARBA00022448"/>
    </source>
</evidence>
<dbReference type="InterPro" id="IPR027417">
    <property type="entry name" value="P-loop_NTPase"/>
</dbReference>
<dbReference type="InterPro" id="IPR017871">
    <property type="entry name" value="ABC_transporter-like_CS"/>
</dbReference>
<dbReference type="GO" id="GO:0140359">
    <property type="term" value="F:ABC-type transporter activity"/>
    <property type="evidence" value="ECO:0007669"/>
    <property type="project" value="InterPro"/>
</dbReference>
<proteinExistence type="inferred from homology"/>
<keyword evidence="8" id="KW-1185">Reference proteome</keyword>
<dbReference type="AlphaFoldDB" id="A0A4R6A607"/>
<dbReference type="GO" id="GO:0016887">
    <property type="term" value="F:ATP hydrolysis activity"/>
    <property type="evidence" value="ECO:0007669"/>
    <property type="project" value="InterPro"/>
</dbReference>
<dbReference type="SUPFAM" id="SSF52540">
    <property type="entry name" value="P-loop containing nucleoside triphosphate hydrolases"/>
    <property type="match status" value="1"/>
</dbReference>
<feature type="domain" description="ABC transporter" evidence="6">
    <location>
        <begin position="2"/>
        <end position="221"/>
    </location>
</feature>
<dbReference type="SMART" id="SM00382">
    <property type="entry name" value="AAA"/>
    <property type="match status" value="1"/>
</dbReference>
<comment type="caution">
    <text evidence="7">The sequence shown here is derived from an EMBL/GenBank/DDBJ whole genome shotgun (WGS) entry which is preliminary data.</text>
</comment>
<name>A0A4R6A607_9RHOB</name>
<evidence type="ECO:0000256" key="5">
    <source>
        <dbReference type="SAM" id="MobiDB-lite"/>
    </source>
</evidence>
<dbReference type="InterPro" id="IPR050683">
    <property type="entry name" value="Bact_Polysacc_Export_ATP-bd"/>
</dbReference>
<keyword evidence="2" id="KW-0813">Transport</keyword>
<dbReference type="Pfam" id="PF00005">
    <property type="entry name" value="ABC_tran"/>
    <property type="match status" value="1"/>
</dbReference>
<reference evidence="7 8" key="1">
    <citation type="submission" date="2019-03" db="EMBL/GenBank/DDBJ databases">
        <title>Primorskyibacter sp. SS33 isolated from sediments.</title>
        <authorList>
            <person name="Xunke S."/>
        </authorList>
    </citation>
    <scope>NUCLEOTIDE SEQUENCE [LARGE SCALE GENOMIC DNA]</scope>
    <source>
        <strain evidence="7 8">SS33</strain>
    </source>
</reference>
<sequence length="258" mass="28955">MIEFQNVSKSFNIRGHRKVVIDHLNETLPFGKSLALLGRNGAGKSTLLEMIAGTIRPTTGRIVRYGRVSWPVGGSGAIHRDLTGAQNVRFVSRIYGVDSAELEDFVREFSELGKHFNMPMRTYSSGMKSRLSFGISMGIPFDTYLIDEVTAVGDKSFKDKARAYFNERLKNASAIMVSHDLRTLRHYCNAAVVLEKGRLSYFEDLDEAIALHEEHMGGPRARRRAARRATAAQDRDEPDEPAPRPRRKAANSRQTVDE</sequence>
<comment type="similarity">
    <text evidence="1">Belongs to the ABC transporter superfamily.</text>
</comment>
<accession>A0A4R6A607</accession>